<name>A0AB36EP75_AGRTU</name>
<accession>A0AB36EP75</accession>
<dbReference type="SUPFAM" id="SSF56349">
    <property type="entry name" value="DNA breaking-rejoining enzymes"/>
    <property type="match status" value="1"/>
</dbReference>
<dbReference type="Gene3D" id="1.10.443.10">
    <property type="entry name" value="Intergrase catalytic core"/>
    <property type="match status" value="1"/>
</dbReference>
<dbReference type="Proteomes" id="UP000093451">
    <property type="component" value="Unassembled WGS sequence"/>
</dbReference>
<dbReference type="AlphaFoldDB" id="A0AB36EP75"/>
<dbReference type="InterPro" id="IPR050090">
    <property type="entry name" value="Tyrosine_recombinase_XerCD"/>
</dbReference>
<reference evidence="3 4" key="1">
    <citation type="journal article" date="2016" name="PeerJ">
        <title>Gall-ID: tools for genotyping gall-causing phytopathogenic bacteria.</title>
        <authorList>
            <person name="Davis E.W.II."/>
            <person name="Weisberg A.J."/>
            <person name="Tabima J.F."/>
            <person name="Grunwald N.J."/>
            <person name="Chang J.H."/>
        </authorList>
    </citation>
    <scope>NUCLEOTIDE SEQUENCE [LARGE SCALE GENOMIC DNA]</scope>
    <source>
        <strain evidence="3 4">N2/73</strain>
    </source>
</reference>
<dbReference type="PANTHER" id="PTHR30349">
    <property type="entry name" value="PHAGE INTEGRASE-RELATED"/>
    <property type="match status" value="1"/>
</dbReference>
<protein>
    <recommendedName>
        <fullName evidence="5">Integrase</fullName>
    </recommendedName>
</protein>
<evidence type="ECO:0008006" key="5">
    <source>
        <dbReference type="Google" id="ProtNLM"/>
    </source>
</evidence>
<dbReference type="InterPro" id="IPR013762">
    <property type="entry name" value="Integrase-like_cat_sf"/>
</dbReference>
<comment type="caution">
    <text evidence="3">The sequence shown here is derived from an EMBL/GenBank/DDBJ whole genome shotgun (WGS) entry which is preliminary data.</text>
</comment>
<dbReference type="GO" id="GO:0003677">
    <property type="term" value="F:DNA binding"/>
    <property type="evidence" value="ECO:0007669"/>
    <property type="project" value="InterPro"/>
</dbReference>
<evidence type="ECO:0000256" key="1">
    <source>
        <dbReference type="ARBA" id="ARBA00022908"/>
    </source>
</evidence>
<dbReference type="GO" id="GO:0015074">
    <property type="term" value="P:DNA integration"/>
    <property type="evidence" value="ECO:0007669"/>
    <property type="project" value="UniProtKB-KW"/>
</dbReference>
<keyword evidence="1" id="KW-0229">DNA integration</keyword>
<evidence type="ECO:0000313" key="4">
    <source>
        <dbReference type="Proteomes" id="UP000093451"/>
    </source>
</evidence>
<dbReference type="PANTHER" id="PTHR30349:SF64">
    <property type="entry name" value="PROPHAGE INTEGRASE INTD-RELATED"/>
    <property type="match status" value="1"/>
</dbReference>
<keyword evidence="2" id="KW-0233">DNA recombination</keyword>
<dbReference type="InterPro" id="IPR011010">
    <property type="entry name" value="DNA_brk_join_enz"/>
</dbReference>
<evidence type="ECO:0000313" key="3">
    <source>
        <dbReference type="EMBL" id="OCJ42729.1"/>
    </source>
</evidence>
<dbReference type="GO" id="GO:0006310">
    <property type="term" value="P:DNA recombination"/>
    <property type="evidence" value="ECO:0007669"/>
    <property type="project" value="UniProtKB-KW"/>
</dbReference>
<evidence type="ECO:0000256" key="2">
    <source>
        <dbReference type="ARBA" id="ARBA00023172"/>
    </source>
</evidence>
<organism evidence="3 4">
    <name type="scientific">Agrobacterium tumefaciens</name>
    <dbReference type="NCBI Taxonomy" id="358"/>
    <lineage>
        <taxon>Bacteria</taxon>
        <taxon>Pseudomonadati</taxon>
        <taxon>Pseudomonadota</taxon>
        <taxon>Alphaproteobacteria</taxon>
        <taxon>Hyphomicrobiales</taxon>
        <taxon>Rhizobiaceae</taxon>
        <taxon>Rhizobium/Agrobacterium group</taxon>
        <taxon>Agrobacterium</taxon>
        <taxon>Agrobacterium tumefaciens complex</taxon>
    </lineage>
</organism>
<dbReference type="EMBL" id="LXKT01000001">
    <property type="protein sequence ID" value="OCJ42729.1"/>
    <property type="molecule type" value="Genomic_DNA"/>
</dbReference>
<gene>
    <name evidence="3" type="ORF">A6U91_02510</name>
</gene>
<proteinExistence type="predicted"/>
<sequence>MSKNKTRKLPQYLHFIDGRYCVRVPIKPELRPYLSGKHQFYQALGGDLRTAKENSHYHVAVFKEELRKAARAYALDTGKQVSVVSDPVDPAKLMVRQYRSMIEYDENMRNTDHRYSRHGYPDEQVVARLRDGVIGRLSDREYHELLSASLQALHVADAPNARPDAPDFRTVARALSIAQLEGLSRIAERDDGDFTGQPEHPALVEAIEQEEAERATEREIQPFDHWTFDMVIDEQERRAALGLGRPKSKSTLEKYRVAQYDFEHFRRNKKVATITLADGKAWRDHMLEAGKLSRKTVKDKITVIRTLMGWANMQSEKLMFPLGDPWAALELPHVEKGDGADRTYSLKDARHFLEFARTATRASNRWIPWIIAHTGARVNEITPLEKADVLEIEGHWFLHIRVGEGRDTKTHKGRKVPVHRALINEGFIEWVKQQPEGKLFPGGENEDQRIREWIHEKVFPNRTDMPPPNHGFRHLFEDALFAGVSHKAALYITGRSSGSSADDYGGSDLRLLEIAEQMDKVRNIIEPQAEEKSPTGDSANK</sequence>